<keyword evidence="9" id="KW-1071">Ligand-gated ion channel</keyword>
<evidence type="ECO:0000256" key="10">
    <source>
        <dbReference type="ARBA" id="ARBA00023303"/>
    </source>
</evidence>
<dbReference type="Gene3D" id="3.40.190.10">
    <property type="entry name" value="Periplasmic binding protein-like II"/>
    <property type="match status" value="1"/>
</dbReference>
<evidence type="ECO:0000256" key="7">
    <source>
        <dbReference type="ARBA" id="ARBA00023170"/>
    </source>
</evidence>
<feature type="domain" description="Ionotropic glutamate receptor L-glutamate and glycine-binding" evidence="11">
    <location>
        <begin position="9"/>
        <end position="97"/>
    </location>
</feature>
<keyword evidence="10" id="KW-0407">Ion channel</keyword>
<gene>
    <name evidence="12" type="primary">AVEN_140320_1</name>
    <name evidence="12" type="ORF">CEXT_761971</name>
</gene>
<dbReference type="SUPFAM" id="SSF53850">
    <property type="entry name" value="Periplasmic binding protein-like II"/>
    <property type="match status" value="1"/>
</dbReference>
<comment type="subcellular location">
    <subcellularLocation>
        <location evidence="1">Membrane</location>
        <topology evidence="1">Multi-pass membrane protein</topology>
    </subcellularLocation>
</comment>
<evidence type="ECO:0000313" key="13">
    <source>
        <dbReference type="Proteomes" id="UP001054945"/>
    </source>
</evidence>
<evidence type="ECO:0000313" key="12">
    <source>
        <dbReference type="EMBL" id="GIX76711.1"/>
    </source>
</evidence>
<accession>A0AAV4MW64</accession>
<dbReference type="Proteomes" id="UP001054945">
    <property type="component" value="Unassembled WGS sequence"/>
</dbReference>
<organism evidence="12 13">
    <name type="scientific">Caerostris extrusa</name>
    <name type="common">Bark spider</name>
    <name type="synonym">Caerostris bankana</name>
    <dbReference type="NCBI Taxonomy" id="172846"/>
    <lineage>
        <taxon>Eukaryota</taxon>
        <taxon>Metazoa</taxon>
        <taxon>Ecdysozoa</taxon>
        <taxon>Arthropoda</taxon>
        <taxon>Chelicerata</taxon>
        <taxon>Arachnida</taxon>
        <taxon>Araneae</taxon>
        <taxon>Araneomorphae</taxon>
        <taxon>Entelegynae</taxon>
        <taxon>Araneoidea</taxon>
        <taxon>Araneidae</taxon>
        <taxon>Caerostris</taxon>
    </lineage>
</organism>
<dbReference type="AlphaFoldDB" id="A0AAV4MW64"/>
<reference evidence="12 13" key="1">
    <citation type="submission" date="2021-06" db="EMBL/GenBank/DDBJ databases">
        <title>Caerostris extrusa draft genome.</title>
        <authorList>
            <person name="Kono N."/>
            <person name="Arakawa K."/>
        </authorList>
    </citation>
    <scope>NUCLEOTIDE SEQUENCE [LARGE SCALE GENOMIC DNA]</scope>
</reference>
<keyword evidence="8" id="KW-0325">Glycoprotein</keyword>
<dbReference type="EMBL" id="BPLR01002690">
    <property type="protein sequence ID" value="GIX76711.1"/>
    <property type="molecule type" value="Genomic_DNA"/>
</dbReference>
<dbReference type="GO" id="GO:0015276">
    <property type="term" value="F:ligand-gated monoatomic ion channel activity"/>
    <property type="evidence" value="ECO:0007669"/>
    <property type="project" value="InterPro"/>
</dbReference>
<keyword evidence="6" id="KW-0472">Membrane</keyword>
<dbReference type="Pfam" id="PF10613">
    <property type="entry name" value="Lig_chan-Glu_bd"/>
    <property type="match status" value="1"/>
</dbReference>
<dbReference type="InterPro" id="IPR019594">
    <property type="entry name" value="Glu/Gly-bd"/>
</dbReference>
<keyword evidence="7" id="KW-0675">Receptor</keyword>
<name>A0AAV4MW64_CAEEX</name>
<keyword evidence="13" id="KW-1185">Reference proteome</keyword>
<evidence type="ECO:0000256" key="3">
    <source>
        <dbReference type="ARBA" id="ARBA00022692"/>
    </source>
</evidence>
<protein>
    <recommendedName>
        <fullName evidence="11">Ionotropic glutamate receptor L-glutamate and glycine-binding domain-containing protein</fullName>
    </recommendedName>
</protein>
<evidence type="ECO:0000256" key="1">
    <source>
        <dbReference type="ARBA" id="ARBA00004141"/>
    </source>
</evidence>
<evidence type="ECO:0000256" key="9">
    <source>
        <dbReference type="ARBA" id="ARBA00023286"/>
    </source>
</evidence>
<proteinExistence type="predicted"/>
<dbReference type="GO" id="GO:0016020">
    <property type="term" value="C:membrane"/>
    <property type="evidence" value="ECO:0007669"/>
    <property type="project" value="UniProtKB-SubCell"/>
</dbReference>
<evidence type="ECO:0000256" key="8">
    <source>
        <dbReference type="ARBA" id="ARBA00023180"/>
    </source>
</evidence>
<comment type="caution">
    <text evidence="12">The sequence shown here is derived from an EMBL/GenBank/DDBJ whole genome shotgun (WGS) entry which is preliminary data.</text>
</comment>
<keyword evidence="3" id="KW-0812">Transmembrane</keyword>
<keyword evidence="2" id="KW-0813">Transport</keyword>
<sequence>MADKNFNRVLKIAAIQNHGFLTVENVSGVPVMQGADGKLITCIIDKLKFKYKVFPPPDLEWGSLKNGSWSGIIGMLDRGEADMGITYMAVTEDRFKLLISVPPYAHS</sequence>
<keyword evidence="5" id="KW-0406">Ion transport</keyword>
<evidence type="ECO:0000256" key="4">
    <source>
        <dbReference type="ARBA" id="ARBA00022989"/>
    </source>
</evidence>
<evidence type="ECO:0000256" key="6">
    <source>
        <dbReference type="ARBA" id="ARBA00023136"/>
    </source>
</evidence>
<evidence type="ECO:0000256" key="5">
    <source>
        <dbReference type="ARBA" id="ARBA00023065"/>
    </source>
</evidence>
<keyword evidence="4" id="KW-1133">Transmembrane helix</keyword>
<evidence type="ECO:0000259" key="11">
    <source>
        <dbReference type="Pfam" id="PF10613"/>
    </source>
</evidence>
<evidence type="ECO:0000256" key="2">
    <source>
        <dbReference type="ARBA" id="ARBA00022448"/>
    </source>
</evidence>